<dbReference type="EMBL" id="JBEDUW010000003">
    <property type="protein sequence ID" value="KAK9940582.1"/>
    <property type="molecule type" value="Genomic_DNA"/>
</dbReference>
<comment type="caution">
    <text evidence="1">The sequence shown here is derived from an EMBL/GenBank/DDBJ whole genome shotgun (WGS) entry which is preliminary data.</text>
</comment>
<dbReference type="AlphaFoldDB" id="A0AAW1XVD4"/>
<accession>A0AAW1XVD4</accession>
<protein>
    <recommendedName>
        <fullName evidence="3">Transmembrane protein</fullName>
    </recommendedName>
</protein>
<sequence length="128" mass="14047">MVDAAFSHPCAQSGWCGSIYLGSFWRTGSGQKTTERVVVDRRGGDGGVLRWVPRRVVDGVADSVWVLTVKGGLLGFGGLLGSVDVIRSSCLIGSLWVLRLTGRWAWKGRMARLSTADVDWIWLVLIWI</sequence>
<reference evidence="1 2" key="1">
    <citation type="journal article" date="2023" name="G3 (Bethesda)">
        <title>A chromosome-length genome assembly and annotation of blackberry (Rubus argutus, cv. 'Hillquist').</title>
        <authorList>
            <person name="Bruna T."/>
            <person name="Aryal R."/>
            <person name="Dudchenko O."/>
            <person name="Sargent D.J."/>
            <person name="Mead D."/>
            <person name="Buti M."/>
            <person name="Cavallini A."/>
            <person name="Hytonen T."/>
            <person name="Andres J."/>
            <person name="Pham M."/>
            <person name="Weisz D."/>
            <person name="Mascagni F."/>
            <person name="Usai G."/>
            <person name="Natali L."/>
            <person name="Bassil N."/>
            <person name="Fernandez G.E."/>
            <person name="Lomsadze A."/>
            <person name="Armour M."/>
            <person name="Olukolu B."/>
            <person name="Poorten T."/>
            <person name="Britton C."/>
            <person name="Davik J."/>
            <person name="Ashrafi H."/>
            <person name="Aiden E.L."/>
            <person name="Borodovsky M."/>
            <person name="Worthington M."/>
        </authorList>
    </citation>
    <scope>NUCLEOTIDE SEQUENCE [LARGE SCALE GENOMIC DNA]</scope>
    <source>
        <strain evidence="1">PI 553951</strain>
    </source>
</reference>
<organism evidence="1 2">
    <name type="scientific">Rubus argutus</name>
    <name type="common">Southern blackberry</name>
    <dbReference type="NCBI Taxonomy" id="59490"/>
    <lineage>
        <taxon>Eukaryota</taxon>
        <taxon>Viridiplantae</taxon>
        <taxon>Streptophyta</taxon>
        <taxon>Embryophyta</taxon>
        <taxon>Tracheophyta</taxon>
        <taxon>Spermatophyta</taxon>
        <taxon>Magnoliopsida</taxon>
        <taxon>eudicotyledons</taxon>
        <taxon>Gunneridae</taxon>
        <taxon>Pentapetalae</taxon>
        <taxon>rosids</taxon>
        <taxon>fabids</taxon>
        <taxon>Rosales</taxon>
        <taxon>Rosaceae</taxon>
        <taxon>Rosoideae</taxon>
        <taxon>Rosoideae incertae sedis</taxon>
        <taxon>Rubus</taxon>
    </lineage>
</organism>
<gene>
    <name evidence="1" type="ORF">M0R45_017236</name>
</gene>
<name>A0AAW1XVD4_RUBAR</name>
<evidence type="ECO:0000313" key="1">
    <source>
        <dbReference type="EMBL" id="KAK9940582.1"/>
    </source>
</evidence>
<dbReference type="Proteomes" id="UP001457282">
    <property type="component" value="Unassembled WGS sequence"/>
</dbReference>
<evidence type="ECO:0008006" key="3">
    <source>
        <dbReference type="Google" id="ProtNLM"/>
    </source>
</evidence>
<proteinExistence type="predicted"/>
<keyword evidence="2" id="KW-1185">Reference proteome</keyword>
<evidence type="ECO:0000313" key="2">
    <source>
        <dbReference type="Proteomes" id="UP001457282"/>
    </source>
</evidence>